<dbReference type="InterPro" id="IPR029063">
    <property type="entry name" value="SAM-dependent_MTases_sf"/>
</dbReference>
<reference evidence="2" key="2">
    <citation type="submission" date="2020-09" db="EMBL/GenBank/DDBJ databases">
        <authorList>
            <person name="Sun Q."/>
            <person name="Kim S."/>
        </authorList>
    </citation>
    <scope>NUCLEOTIDE SEQUENCE</scope>
    <source>
        <strain evidence="2">KCTC 32255</strain>
    </source>
</reference>
<dbReference type="EMBL" id="BMZA01000010">
    <property type="protein sequence ID" value="GGZ09457.1"/>
    <property type="molecule type" value="Genomic_DNA"/>
</dbReference>
<gene>
    <name evidence="2" type="ORF">GCM10011614_25420</name>
</gene>
<dbReference type="Pfam" id="PF08241">
    <property type="entry name" value="Methyltransf_11"/>
    <property type="match status" value="1"/>
</dbReference>
<dbReference type="SUPFAM" id="SSF53335">
    <property type="entry name" value="S-adenosyl-L-methionine-dependent methyltransferases"/>
    <property type="match status" value="1"/>
</dbReference>
<dbReference type="PANTHER" id="PTHR43591:SF24">
    <property type="entry name" value="2-METHOXY-6-POLYPRENYL-1,4-BENZOQUINOL METHYLASE, MITOCHONDRIAL"/>
    <property type="match status" value="1"/>
</dbReference>
<dbReference type="InterPro" id="IPR013216">
    <property type="entry name" value="Methyltransf_11"/>
</dbReference>
<feature type="domain" description="Methyltransferase type 11" evidence="1">
    <location>
        <begin position="135"/>
        <end position="197"/>
    </location>
</feature>
<dbReference type="CDD" id="cd02440">
    <property type="entry name" value="AdoMet_MTases"/>
    <property type="match status" value="1"/>
</dbReference>
<keyword evidence="3" id="KW-1185">Reference proteome</keyword>
<comment type="caution">
    <text evidence="2">The sequence shown here is derived from an EMBL/GenBank/DDBJ whole genome shotgun (WGS) entry which is preliminary data.</text>
</comment>
<accession>A0A918PI40</accession>
<evidence type="ECO:0000313" key="3">
    <source>
        <dbReference type="Proteomes" id="UP000648075"/>
    </source>
</evidence>
<dbReference type="Proteomes" id="UP000648075">
    <property type="component" value="Unassembled WGS sequence"/>
</dbReference>
<dbReference type="GO" id="GO:0008757">
    <property type="term" value="F:S-adenosylmethionine-dependent methyltransferase activity"/>
    <property type="evidence" value="ECO:0007669"/>
    <property type="project" value="InterPro"/>
</dbReference>
<reference evidence="2" key="1">
    <citation type="journal article" date="2014" name="Int. J. Syst. Evol. Microbiol.">
        <title>Complete genome sequence of Corynebacterium casei LMG S-19264T (=DSM 44701T), isolated from a smear-ripened cheese.</title>
        <authorList>
            <consortium name="US DOE Joint Genome Institute (JGI-PGF)"/>
            <person name="Walter F."/>
            <person name="Albersmeier A."/>
            <person name="Kalinowski J."/>
            <person name="Ruckert C."/>
        </authorList>
    </citation>
    <scope>NUCLEOTIDE SEQUENCE</scope>
    <source>
        <strain evidence="2">KCTC 32255</strain>
    </source>
</reference>
<proteinExistence type="predicted"/>
<dbReference type="PANTHER" id="PTHR43591">
    <property type="entry name" value="METHYLTRANSFERASE"/>
    <property type="match status" value="1"/>
</dbReference>
<protein>
    <recommendedName>
        <fullName evidence="1">Methyltransferase type 11 domain-containing protein</fullName>
    </recommendedName>
</protein>
<evidence type="ECO:0000259" key="1">
    <source>
        <dbReference type="Pfam" id="PF08241"/>
    </source>
</evidence>
<evidence type="ECO:0000313" key="2">
    <source>
        <dbReference type="EMBL" id="GGZ09457.1"/>
    </source>
</evidence>
<organism evidence="2 3">
    <name type="scientific">Novosphingobium colocasiae</name>
    <dbReference type="NCBI Taxonomy" id="1256513"/>
    <lineage>
        <taxon>Bacteria</taxon>
        <taxon>Pseudomonadati</taxon>
        <taxon>Pseudomonadota</taxon>
        <taxon>Alphaproteobacteria</taxon>
        <taxon>Sphingomonadales</taxon>
        <taxon>Sphingomonadaceae</taxon>
        <taxon>Novosphingobium</taxon>
    </lineage>
</organism>
<dbReference type="Gene3D" id="3.40.50.150">
    <property type="entry name" value="Vaccinia Virus protein VP39"/>
    <property type="match status" value="1"/>
</dbReference>
<dbReference type="RefSeq" id="WP_189621590.1">
    <property type="nucleotide sequence ID" value="NZ_BMZA01000010.1"/>
</dbReference>
<name>A0A918PI40_9SPHN</name>
<sequence length="325" mass="36220">MLVEDARLIIDRLACPACHGPLTIDRESMRCTAPKCSQNAEPFASLGGKPVLIDFERSYIDRAAIIETGGASPLDRRERSPLVSRILHGCNHASPHFAQRLIESLTRDRVDPTILVIGGGRVGSGADALYQDQRVRVIALDVYASPLVTVVADGHRLPFADGSIDAVWVQAVLEHTLDPMAIVAEMHRVLRPGGLVFANVAFMWPIVEQNYDFTRYTASGLRWLFRDFDVEAMGFSSGPGTGVVNAIRYLAQSLLRNEKLGSFATLPFLWLRWLDRFCGNRRGMDAAPAPFFYGRRRECGITPRQLIAFYDEQPDLIRAAHRLRS</sequence>
<dbReference type="AlphaFoldDB" id="A0A918PI40"/>